<keyword evidence="7" id="KW-1185">Reference proteome</keyword>
<dbReference type="Pfam" id="PF03098">
    <property type="entry name" value="An_peroxidase"/>
    <property type="match status" value="1"/>
</dbReference>
<dbReference type="InParanoid" id="A0A371RL55"/>
<dbReference type="CDD" id="cd09822">
    <property type="entry name" value="peroxinectin_like_bacterial"/>
    <property type="match status" value="1"/>
</dbReference>
<protein>
    <recommendedName>
        <fullName evidence="8">Peroxidase</fullName>
    </recommendedName>
</protein>
<dbReference type="GO" id="GO:0006979">
    <property type="term" value="P:response to oxidative stress"/>
    <property type="evidence" value="ECO:0007669"/>
    <property type="project" value="InterPro"/>
</dbReference>
<evidence type="ECO:0000256" key="3">
    <source>
        <dbReference type="ARBA" id="ARBA00023180"/>
    </source>
</evidence>
<name>A0A371RL55_9PROT</name>
<feature type="chain" id="PRO_5016902728" description="Peroxidase" evidence="5">
    <location>
        <begin position="26"/>
        <end position="593"/>
    </location>
</feature>
<evidence type="ECO:0000256" key="2">
    <source>
        <dbReference type="ARBA" id="ARBA00022525"/>
    </source>
</evidence>
<dbReference type="Gene3D" id="1.10.640.10">
    <property type="entry name" value="Haem peroxidase domain superfamily, animal type"/>
    <property type="match status" value="1"/>
</dbReference>
<dbReference type="EMBL" id="QUQO01000001">
    <property type="protein sequence ID" value="RFB06174.1"/>
    <property type="molecule type" value="Genomic_DNA"/>
</dbReference>
<reference evidence="6 7" key="1">
    <citation type="submission" date="2018-08" db="EMBL/GenBank/DDBJ databases">
        <title>Parvularcula sp. SM1705, isolated from surface water of the South Sea China.</title>
        <authorList>
            <person name="Sun L."/>
        </authorList>
    </citation>
    <scope>NUCLEOTIDE SEQUENCE [LARGE SCALE GENOMIC DNA]</scope>
    <source>
        <strain evidence="6 7">SM1705</strain>
    </source>
</reference>
<accession>A0A371RL55</accession>
<feature type="signal peptide" evidence="5">
    <location>
        <begin position="1"/>
        <end position="25"/>
    </location>
</feature>
<evidence type="ECO:0000313" key="7">
    <source>
        <dbReference type="Proteomes" id="UP000264589"/>
    </source>
</evidence>
<organism evidence="6 7">
    <name type="scientific">Parvularcula marina</name>
    <dbReference type="NCBI Taxonomy" id="2292771"/>
    <lineage>
        <taxon>Bacteria</taxon>
        <taxon>Pseudomonadati</taxon>
        <taxon>Pseudomonadota</taxon>
        <taxon>Alphaproteobacteria</taxon>
        <taxon>Parvularculales</taxon>
        <taxon>Parvularculaceae</taxon>
        <taxon>Parvularcula</taxon>
    </lineage>
</organism>
<feature type="region of interest" description="Disordered" evidence="4">
    <location>
        <begin position="28"/>
        <end position="62"/>
    </location>
</feature>
<comment type="caution">
    <text evidence="6">The sequence shown here is derived from an EMBL/GenBank/DDBJ whole genome shotgun (WGS) entry which is preliminary data.</text>
</comment>
<keyword evidence="5" id="KW-0732">Signal</keyword>
<sequence length="593" mass="65659">MVRGMSKLSLLGSAAVLLMMSGATAESGLQETDEQISMQPNMKERSPSSQNIERQADPKLSQQTHTLEIDSGVSLIVGGREVRTLDGSGNNVDHPEWGSAFSHLVRMGFPDYSDGVSAMAGALRASAREVSNAVSNQPPGVTIPNPMNATDFVWQWGQFLDHDIGLTDGLHEQADILVPFGDPWFDPNNTGMATIPFNRALYDDDTGTHTENPREQENEITAWIDGSMVYGSSRERLDVLKVGPNSAHFELSYGQLLPFNVQNIANANGFVSDPTTLFVAGDVRANEQVGLAAMHTLFAREHNRLVLRHKRLNPEHGPREVFEGARRLTIGQIQHITYTEFLPALIGPDALPPYEGYKPDVHPGLYNEFSSAAYRMGHSMINTHILRLNKSGGEIKEGHLSLREAFFTAPSVINRKKAIDPIFRGLASQPHQRIDTMIVDDLRNFLFGQPGQGGLDLASINIQRGRDHGLPCYNDMREIMGLPRATSFADVTSNLALQTALASVYPTVDDIDLWVGGLAEDPMIEVGSQVGPLLREIIIKQFTALRDGDRFWYESYLEPEELQFVRRRTLAKVIRTNTGVGHELQDDVFHMPE</sequence>
<dbReference type="GO" id="GO:0004601">
    <property type="term" value="F:peroxidase activity"/>
    <property type="evidence" value="ECO:0007669"/>
    <property type="project" value="InterPro"/>
</dbReference>
<comment type="subcellular location">
    <subcellularLocation>
        <location evidence="1">Secreted</location>
    </subcellularLocation>
</comment>
<dbReference type="GO" id="GO:0020037">
    <property type="term" value="F:heme binding"/>
    <property type="evidence" value="ECO:0007669"/>
    <property type="project" value="InterPro"/>
</dbReference>
<dbReference type="PANTHER" id="PTHR11475">
    <property type="entry name" value="OXIDASE/PEROXIDASE"/>
    <property type="match status" value="1"/>
</dbReference>
<evidence type="ECO:0000313" key="6">
    <source>
        <dbReference type="EMBL" id="RFB06174.1"/>
    </source>
</evidence>
<dbReference type="Proteomes" id="UP000264589">
    <property type="component" value="Unassembled WGS sequence"/>
</dbReference>
<proteinExistence type="predicted"/>
<evidence type="ECO:0000256" key="5">
    <source>
        <dbReference type="SAM" id="SignalP"/>
    </source>
</evidence>
<evidence type="ECO:0000256" key="4">
    <source>
        <dbReference type="SAM" id="MobiDB-lite"/>
    </source>
</evidence>
<gene>
    <name evidence="6" type="ORF">DX908_13395</name>
</gene>
<dbReference type="InterPro" id="IPR010255">
    <property type="entry name" value="Haem_peroxidase_sf"/>
</dbReference>
<feature type="compositionally biased region" description="Polar residues" evidence="4">
    <location>
        <begin position="28"/>
        <end position="40"/>
    </location>
</feature>
<dbReference type="AlphaFoldDB" id="A0A371RL55"/>
<dbReference type="SUPFAM" id="SSF48113">
    <property type="entry name" value="Heme-dependent peroxidases"/>
    <property type="match status" value="1"/>
</dbReference>
<dbReference type="GO" id="GO:0005576">
    <property type="term" value="C:extracellular region"/>
    <property type="evidence" value="ECO:0007669"/>
    <property type="project" value="UniProtKB-SubCell"/>
</dbReference>
<keyword evidence="2" id="KW-0964">Secreted</keyword>
<dbReference type="PROSITE" id="PS50292">
    <property type="entry name" value="PEROXIDASE_3"/>
    <property type="match status" value="1"/>
</dbReference>
<evidence type="ECO:0008006" key="8">
    <source>
        <dbReference type="Google" id="ProtNLM"/>
    </source>
</evidence>
<dbReference type="PANTHER" id="PTHR11475:SF4">
    <property type="entry name" value="CHORION PEROXIDASE"/>
    <property type="match status" value="1"/>
</dbReference>
<dbReference type="InterPro" id="IPR037120">
    <property type="entry name" value="Haem_peroxidase_sf_animal"/>
</dbReference>
<dbReference type="InterPro" id="IPR019791">
    <property type="entry name" value="Haem_peroxidase_animal"/>
</dbReference>
<dbReference type="PRINTS" id="PR00457">
    <property type="entry name" value="ANPEROXIDASE"/>
</dbReference>
<keyword evidence="3" id="KW-0325">Glycoprotein</keyword>
<evidence type="ECO:0000256" key="1">
    <source>
        <dbReference type="ARBA" id="ARBA00004613"/>
    </source>
</evidence>